<dbReference type="InterPro" id="IPR018192">
    <property type="entry name" value="Ribosomal_uS5_N_CS"/>
</dbReference>
<evidence type="ECO:0000256" key="1">
    <source>
        <dbReference type="ARBA" id="ARBA00008945"/>
    </source>
</evidence>
<dbReference type="InterPro" id="IPR013810">
    <property type="entry name" value="Ribosomal_uS5_N"/>
</dbReference>
<comment type="subunit">
    <text evidence="7 8">Part of the 30S ribosomal subunit. Contacts proteins S4 and S8.</text>
</comment>
<dbReference type="KEGG" id="xcl:G4Z02_05350"/>
<keyword evidence="3 8" id="KW-0694">RNA-binding</keyword>
<dbReference type="EMBL" id="CP048914">
    <property type="protein sequence ID" value="QMS85195.1"/>
    <property type="molecule type" value="Genomic_DNA"/>
</dbReference>
<evidence type="ECO:0000259" key="10">
    <source>
        <dbReference type="PROSITE" id="PS50881"/>
    </source>
</evidence>
<dbReference type="SUPFAM" id="SSF54211">
    <property type="entry name" value="Ribosomal protein S5 domain 2-like"/>
    <property type="match status" value="1"/>
</dbReference>
<dbReference type="Proteomes" id="UP000514720">
    <property type="component" value="Chromosome"/>
</dbReference>
<evidence type="ECO:0000256" key="9">
    <source>
        <dbReference type="RuleBase" id="RU003823"/>
    </source>
</evidence>
<dbReference type="NCBIfam" id="TIGR01021">
    <property type="entry name" value="rpsE_bact"/>
    <property type="match status" value="1"/>
</dbReference>
<dbReference type="GO" id="GO:0015935">
    <property type="term" value="C:small ribosomal subunit"/>
    <property type="evidence" value="ECO:0007669"/>
    <property type="project" value="InterPro"/>
</dbReference>
<dbReference type="Pfam" id="PF00333">
    <property type="entry name" value="Ribosomal_S5"/>
    <property type="match status" value="1"/>
</dbReference>
<comment type="function">
    <text evidence="8">With S4 and S12 plays an important role in translational accuracy.</text>
</comment>
<dbReference type="Pfam" id="PF03719">
    <property type="entry name" value="Ribosomal_S5_C"/>
    <property type="match status" value="1"/>
</dbReference>
<dbReference type="GO" id="GO:0042254">
    <property type="term" value="P:ribosome biogenesis"/>
    <property type="evidence" value="ECO:0007669"/>
    <property type="project" value="UniProtKB-ARBA"/>
</dbReference>
<dbReference type="SUPFAM" id="SSF54768">
    <property type="entry name" value="dsRNA-binding domain-like"/>
    <property type="match status" value="1"/>
</dbReference>
<dbReference type="FunFam" id="3.30.230.10:FF:000002">
    <property type="entry name" value="30S ribosomal protein S5"/>
    <property type="match status" value="1"/>
</dbReference>
<dbReference type="PROSITE" id="PS50881">
    <property type="entry name" value="S5_DSRBD"/>
    <property type="match status" value="1"/>
</dbReference>
<dbReference type="GO" id="GO:0019843">
    <property type="term" value="F:rRNA binding"/>
    <property type="evidence" value="ECO:0007669"/>
    <property type="project" value="UniProtKB-UniRule"/>
</dbReference>
<comment type="function">
    <text evidence="8">Located at the back of the 30S subunit body where it stabilizes the conformation of the head with respect to the body.</text>
</comment>
<evidence type="ECO:0000256" key="5">
    <source>
        <dbReference type="ARBA" id="ARBA00023274"/>
    </source>
</evidence>
<keyword evidence="12" id="KW-1185">Reference proteome</keyword>
<feature type="domain" description="S5 DRBM" evidence="10">
    <location>
        <begin position="22"/>
        <end position="85"/>
    </location>
</feature>
<dbReference type="HAMAP" id="MF_01307_B">
    <property type="entry name" value="Ribosomal_uS5_B"/>
    <property type="match status" value="1"/>
</dbReference>
<evidence type="ECO:0000256" key="4">
    <source>
        <dbReference type="ARBA" id="ARBA00022980"/>
    </source>
</evidence>
<evidence type="ECO:0000256" key="7">
    <source>
        <dbReference type="ARBA" id="ARBA00062000"/>
    </source>
</evidence>
<dbReference type="Gene3D" id="3.30.160.20">
    <property type="match status" value="1"/>
</dbReference>
<name>A0A7L7KRI2_9MOLU</name>
<sequence length="177" mass="19412">MDNNNRKRRQRRPRRKREPKLYEERVVNINRVTKVVKGGRRFRFSALVVIGDKKGKVGFGTGKAQEVPDAIKKAIEDAKRNLVKVPMYNSTIPHQVVGKFGAGEVFLKPAIGGTGVIAGGPVRAVLELAGVEDILSKSLGSNTPINVVRATFDAINTLRSAEQVARTRGLSVEEILN</sequence>
<dbReference type="GO" id="GO:0003735">
    <property type="term" value="F:structural constituent of ribosome"/>
    <property type="evidence" value="ECO:0007669"/>
    <property type="project" value="UniProtKB-UniRule"/>
</dbReference>
<keyword evidence="5 8" id="KW-0687">Ribonucleoprotein</keyword>
<keyword evidence="2 8" id="KW-0699">rRNA-binding</keyword>
<dbReference type="PANTHER" id="PTHR48277">
    <property type="entry name" value="MITOCHONDRIAL RIBOSOMAL PROTEIN S5"/>
    <property type="match status" value="1"/>
</dbReference>
<accession>A0A7L7KRI2</accession>
<proteinExistence type="inferred from homology"/>
<dbReference type="InterPro" id="IPR005324">
    <property type="entry name" value="Ribosomal_uS5_C"/>
</dbReference>
<keyword evidence="4 8" id="KW-0689">Ribosomal protein</keyword>
<protein>
    <recommendedName>
        <fullName evidence="6 8">Small ribosomal subunit protein uS5</fullName>
    </recommendedName>
</protein>
<evidence type="ECO:0000256" key="2">
    <source>
        <dbReference type="ARBA" id="ARBA00022730"/>
    </source>
</evidence>
<organism evidence="11 12">
    <name type="scientific">Candidatus Xianfuyuplasma coldseepsis</name>
    <dbReference type="NCBI Taxonomy" id="2782163"/>
    <lineage>
        <taxon>Bacteria</taxon>
        <taxon>Bacillati</taxon>
        <taxon>Mycoplasmatota</taxon>
        <taxon>Mollicutes</taxon>
        <taxon>Candidatus Izemoplasmatales</taxon>
        <taxon>Candidatus Izemoplasmataceae</taxon>
        <taxon>Candidatus Xianfuyuplasma</taxon>
    </lineage>
</organism>
<dbReference type="PANTHER" id="PTHR48277:SF1">
    <property type="entry name" value="MITOCHONDRIAL RIBOSOMAL PROTEIN S5"/>
    <property type="match status" value="1"/>
</dbReference>
<dbReference type="FunFam" id="3.30.160.20:FF:000001">
    <property type="entry name" value="30S ribosomal protein S5"/>
    <property type="match status" value="1"/>
</dbReference>
<evidence type="ECO:0000313" key="11">
    <source>
        <dbReference type="EMBL" id="QMS85195.1"/>
    </source>
</evidence>
<dbReference type="RefSeq" id="WP_258876972.1">
    <property type="nucleotide sequence ID" value="NZ_CP048914.1"/>
</dbReference>
<evidence type="ECO:0000313" key="12">
    <source>
        <dbReference type="Proteomes" id="UP000514720"/>
    </source>
</evidence>
<dbReference type="AlphaFoldDB" id="A0A7L7KRI2"/>
<dbReference type="GO" id="GO:0006412">
    <property type="term" value="P:translation"/>
    <property type="evidence" value="ECO:0007669"/>
    <property type="project" value="UniProtKB-UniRule"/>
</dbReference>
<gene>
    <name evidence="8 11" type="primary">rpsE</name>
    <name evidence="11" type="ORF">G4Z02_05350</name>
</gene>
<dbReference type="PROSITE" id="PS00585">
    <property type="entry name" value="RIBOSOMAL_S5"/>
    <property type="match status" value="1"/>
</dbReference>
<evidence type="ECO:0000256" key="3">
    <source>
        <dbReference type="ARBA" id="ARBA00022884"/>
    </source>
</evidence>
<dbReference type="InterPro" id="IPR005712">
    <property type="entry name" value="Ribosomal_uS5_bac-type"/>
</dbReference>
<dbReference type="InterPro" id="IPR014721">
    <property type="entry name" value="Ribsml_uS5_D2-typ_fold_subgr"/>
</dbReference>
<dbReference type="InterPro" id="IPR020568">
    <property type="entry name" value="Ribosomal_Su5_D2-typ_SF"/>
</dbReference>
<comment type="domain">
    <text evidence="8">The N-terminal domain interacts with the head of the 30S subunit; the C-terminal domain interacts with the body and contacts protein S4. The interaction surface between S4 and S5 is involved in control of translational fidelity.</text>
</comment>
<evidence type="ECO:0000256" key="6">
    <source>
        <dbReference type="ARBA" id="ARBA00035255"/>
    </source>
</evidence>
<dbReference type="GO" id="GO:0005737">
    <property type="term" value="C:cytoplasm"/>
    <property type="evidence" value="ECO:0007669"/>
    <property type="project" value="UniProtKB-ARBA"/>
</dbReference>
<evidence type="ECO:0000256" key="8">
    <source>
        <dbReference type="HAMAP-Rule" id="MF_01307"/>
    </source>
</evidence>
<reference evidence="11 12" key="1">
    <citation type="submission" date="2020-02" db="EMBL/GenBank/DDBJ databases">
        <authorList>
            <person name="Zheng R.K."/>
            <person name="Sun C.M."/>
        </authorList>
    </citation>
    <scope>NUCLEOTIDE SEQUENCE [LARGE SCALE GENOMIC DNA]</scope>
    <source>
        <strain evidence="12">zrk13</strain>
    </source>
</reference>
<dbReference type="Gene3D" id="3.30.230.10">
    <property type="match status" value="1"/>
</dbReference>
<dbReference type="InterPro" id="IPR000851">
    <property type="entry name" value="Ribosomal_uS5"/>
</dbReference>
<comment type="similarity">
    <text evidence="1 8 9">Belongs to the universal ribosomal protein uS5 family.</text>
</comment>